<dbReference type="Proteomes" id="UP000034803">
    <property type="component" value="Unassembled WGS sequence"/>
</dbReference>
<dbReference type="EMBL" id="LBOI01000007">
    <property type="protein sequence ID" value="KKP31621.1"/>
    <property type="molecule type" value="Genomic_DNA"/>
</dbReference>
<evidence type="ECO:0000313" key="2">
    <source>
        <dbReference type="Proteomes" id="UP000034803"/>
    </source>
</evidence>
<dbReference type="AlphaFoldDB" id="A0A0F9YZ48"/>
<name>A0A0F9YZ48_9BACT</name>
<protein>
    <submittedName>
        <fullName evidence="1">Uncharacterized protein</fullName>
    </submittedName>
</protein>
<accession>A0A0F9YZ48</accession>
<comment type="caution">
    <text evidence="1">The sequence shown here is derived from an EMBL/GenBank/DDBJ whole genome shotgun (WGS) entry which is preliminary data.</text>
</comment>
<organism evidence="1 2">
    <name type="scientific">Candidatus Woesebacteria bacterium GW2011_GWC2_31_9</name>
    <dbReference type="NCBI Taxonomy" id="1618586"/>
    <lineage>
        <taxon>Bacteria</taxon>
        <taxon>Candidatus Woeseibacteriota</taxon>
    </lineage>
</organism>
<sequence length="201" mass="23362">MNKEKPIALLHSYLADREGKNRPDRLSRINILAAAELYRHEEIDKICITVTPKLTEMQVKRLKILLNNPRDEDLIVKPQTVTTREEISSFKSLAGKNEWKHLITVGNSVHLPRIKREIKNTFKDNSVKIEARSSSEILSQYPRYFNLLNNMNNWPEQHSLSFQEKILNTPIVGELILSMAPLFSQTKIFLQTLGFKILEKR</sequence>
<evidence type="ECO:0000313" key="1">
    <source>
        <dbReference type="EMBL" id="KKP31621.1"/>
    </source>
</evidence>
<proteinExistence type="predicted"/>
<gene>
    <name evidence="1" type="ORF">UR21_C0007G0038</name>
</gene>
<reference evidence="1 2" key="1">
    <citation type="journal article" date="2015" name="Nature">
        <title>rRNA introns, odd ribosomes, and small enigmatic genomes across a large radiation of phyla.</title>
        <authorList>
            <person name="Brown C.T."/>
            <person name="Hug L.A."/>
            <person name="Thomas B.C."/>
            <person name="Sharon I."/>
            <person name="Castelle C.J."/>
            <person name="Singh A."/>
            <person name="Wilkins M.J."/>
            <person name="Williams K.H."/>
            <person name="Banfield J.F."/>
        </authorList>
    </citation>
    <scope>NUCLEOTIDE SEQUENCE [LARGE SCALE GENOMIC DNA]</scope>
</reference>